<sequence>WTWGLSHSGWLGKGSSLSSFCAHDLTAGSVKYADGDYGSGGKGNSRIVH</sequence>
<proteinExistence type="predicted"/>
<evidence type="ECO:0000313" key="1">
    <source>
        <dbReference type="EMBL" id="PON26080.1"/>
    </source>
</evidence>
<name>A0A2P4ZP56_9HYPO</name>
<reference evidence="1 2" key="1">
    <citation type="journal article" date="2016" name="Genome Announc.">
        <title>Draft Whole-Genome Sequence of Trichoderma gamsii T6085, a Promising Biocontrol Agent of Fusarium Head Blight on Wheat.</title>
        <authorList>
            <person name="Baroncelli R."/>
            <person name="Zapparata A."/>
            <person name="Piaggeschi G."/>
            <person name="Sarrocco S."/>
            <person name="Vannacci G."/>
        </authorList>
    </citation>
    <scope>NUCLEOTIDE SEQUENCE [LARGE SCALE GENOMIC DNA]</scope>
    <source>
        <strain evidence="1 2">T6085</strain>
    </source>
</reference>
<organism evidence="1 2">
    <name type="scientific">Trichoderma gamsii</name>
    <dbReference type="NCBI Taxonomy" id="398673"/>
    <lineage>
        <taxon>Eukaryota</taxon>
        <taxon>Fungi</taxon>
        <taxon>Dikarya</taxon>
        <taxon>Ascomycota</taxon>
        <taxon>Pezizomycotina</taxon>
        <taxon>Sordariomycetes</taxon>
        <taxon>Hypocreomycetidae</taxon>
        <taxon>Hypocreales</taxon>
        <taxon>Hypocreaceae</taxon>
        <taxon>Trichoderma</taxon>
    </lineage>
</organism>
<keyword evidence="2" id="KW-1185">Reference proteome</keyword>
<dbReference type="RefSeq" id="XP_024405693.1">
    <property type="nucleotide sequence ID" value="XM_024549561.1"/>
</dbReference>
<dbReference type="GeneID" id="36347557"/>
<dbReference type="AlphaFoldDB" id="A0A2P4ZP56"/>
<protein>
    <submittedName>
        <fullName evidence="1">Uncharacterized protein</fullName>
    </submittedName>
</protein>
<evidence type="ECO:0000313" key="2">
    <source>
        <dbReference type="Proteomes" id="UP000054821"/>
    </source>
</evidence>
<gene>
    <name evidence="1" type="ORF">TGAM01_v205024</name>
</gene>
<dbReference type="EMBL" id="JPDN02000015">
    <property type="protein sequence ID" value="PON26080.1"/>
    <property type="molecule type" value="Genomic_DNA"/>
</dbReference>
<comment type="caution">
    <text evidence="1">The sequence shown here is derived from an EMBL/GenBank/DDBJ whole genome shotgun (WGS) entry which is preliminary data.</text>
</comment>
<accession>A0A2P4ZP56</accession>
<dbReference type="Proteomes" id="UP000054821">
    <property type="component" value="Unassembled WGS sequence"/>
</dbReference>
<feature type="non-terminal residue" evidence="1">
    <location>
        <position position="1"/>
    </location>
</feature>